<dbReference type="InterPro" id="IPR036515">
    <property type="entry name" value="Transposase_17_sf"/>
</dbReference>
<keyword evidence="4" id="KW-1185">Reference proteome</keyword>
<feature type="domain" description="SGNH hydrolase-type esterase" evidence="2">
    <location>
        <begin position="94"/>
        <end position="267"/>
    </location>
</feature>
<proteinExistence type="predicted"/>
<dbReference type="OrthoDB" id="3465773at2"/>
<dbReference type="SUPFAM" id="SSF52266">
    <property type="entry name" value="SGNH hydrolase"/>
    <property type="match status" value="1"/>
</dbReference>
<accession>A0A561WV79</accession>
<dbReference type="InterPro" id="IPR002686">
    <property type="entry name" value="Transposase_17"/>
</dbReference>
<sequence>MAELEGIRTGSHCVFALHAHLVFVTKYRHKVFSDAHLARMQEIMRAVCGDFATGLVEFNGENNQARAPYRPRPADSGGTAAHRLSTVMWQRYVAIGDSTTEGLDDPDDAGGYRGWADRFAEAVAREQGGLEYANLAIRGRTTARILAEQLPVALDLAPDLCTVVAGMNDVLRPSFDARRIAADVATMQRALVGQGATVLTFTLPDPVPVMPLARPLRGRVVMLNAALRRVTAETGATLLDFAAHPVASDPRLWSEDRLHANSAGHERIAAALAHTAGLSGYDDSWTRPLAVAPRRRGHEVLRTELAWTRRHLLPWLARHLRGRSSGDNRVAKRPVPLPVELT</sequence>
<name>A0A561WV79_9ACTN</name>
<gene>
    <name evidence="3" type="ORF">FHX75_11926</name>
</gene>
<dbReference type="Gene3D" id="3.40.50.1110">
    <property type="entry name" value="SGNH hydrolase"/>
    <property type="match status" value="1"/>
</dbReference>
<dbReference type="GO" id="GO:0004803">
    <property type="term" value="F:transposase activity"/>
    <property type="evidence" value="ECO:0007669"/>
    <property type="project" value="InterPro"/>
</dbReference>
<protein>
    <submittedName>
        <fullName evidence="3">Lysophospholipase L1-like esterase</fullName>
    </submittedName>
</protein>
<organism evidence="3 4">
    <name type="scientific">Micromonospora palomenae</name>
    <dbReference type="NCBI Taxonomy" id="1461247"/>
    <lineage>
        <taxon>Bacteria</taxon>
        <taxon>Bacillati</taxon>
        <taxon>Actinomycetota</taxon>
        <taxon>Actinomycetes</taxon>
        <taxon>Micromonosporales</taxon>
        <taxon>Micromonosporaceae</taxon>
        <taxon>Micromonospora</taxon>
    </lineage>
</organism>
<dbReference type="Pfam" id="PF01797">
    <property type="entry name" value="Y1_Tnp"/>
    <property type="match status" value="1"/>
</dbReference>
<evidence type="ECO:0000313" key="4">
    <source>
        <dbReference type="Proteomes" id="UP000319927"/>
    </source>
</evidence>
<feature type="domain" description="Transposase IS200-like" evidence="1">
    <location>
        <begin position="13"/>
        <end position="63"/>
    </location>
</feature>
<dbReference type="PANTHER" id="PTHR43784:SF2">
    <property type="entry name" value="GDSL-LIKE LIPASE_ACYLHYDROLASE, PUTATIVE (AFU_ORTHOLOGUE AFUA_2G00820)-RELATED"/>
    <property type="match status" value="1"/>
</dbReference>
<reference evidence="3 4" key="1">
    <citation type="submission" date="2019-06" db="EMBL/GenBank/DDBJ databases">
        <title>Sequencing the genomes of 1000 actinobacteria strains.</title>
        <authorList>
            <person name="Klenk H.-P."/>
        </authorList>
    </citation>
    <scope>NUCLEOTIDE SEQUENCE [LARGE SCALE GENOMIC DNA]</scope>
    <source>
        <strain evidence="3 4">DSM 102131</strain>
    </source>
</reference>
<comment type="caution">
    <text evidence="3">The sequence shown here is derived from an EMBL/GenBank/DDBJ whole genome shotgun (WGS) entry which is preliminary data.</text>
</comment>
<dbReference type="EMBL" id="VIXA01000001">
    <property type="protein sequence ID" value="TWG27778.1"/>
    <property type="molecule type" value="Genomic_DNA"/>
</dbReference>
<evidence type="ECO:0000313" key="3">
    <source>
        <dbReference type="EMBL" id="TWG27778.1"/>
    </source>
</evidence>
<dbReference type="InterPro" id="IPR036514">
    <property type="entry name" value="SGNH_hydro_sf"/>
</dbReference>
<dbReference type="GO" id="GO:0006313">
    <property type="term" value="P:DNA transposition"/>
    <property type="evidence" value="ECO:0007669"/>
    <property type="project" value="InterPro"/>
</dbReference>
<dbReference type="CDD" id="cd01832">
    <property type="entry name" value="SGNH_hydrolase_like_1"/>
    <property type="match status" value="1"/>
</dbReference>
<dbReference type="Pfam" id="PF13472">
    <property type="entry name" value="Lipase_GDSL_2"/>
    <property type="match status" value="1"/>
</dbReference>
<dbReference type="InterPro" id="IPR053140">
    <property type="entry name" value="GDSL_Rv0518-like"/>
</dbReference>
<dbReference type="SUPFAM" id="SSF143422">
    <property type="entry name" value="Transposase IS200-like"/>
    <property type="match status" value="1"/>
</dbReference>
<dbReference type="Gene3D" id="3.30.70.1290">
    <property type="entry name" value="Transposase IS200-like"/>
    <property type="match status" value="1"/>
</dbReference>
<dbReference type="InterPro" id="IPR013830">
    <property type="entry name" value="SGNH_hydro"/>
</dbReference>
<dbReference type="AlphaFoldDB" id="A0A561WV79"/>
<dbReference type="PANTHER" id="PTHR43784">
    <property type="entry name" value="GDSL-LIKE LIPASE/ACYLHYDROLASE, PUTATIVE (AFU_ORTHOLOGUE AFUA_2G00820)-RELATED"/>
    <property type="match status" value="1"/>
</dbReference>
<evidence type="ECO:0000259" key="1">
    <source>
        <dbReference type="Pfam" id="PF01797"/>
    </source>
</evidence>
<dbReference type="RefSeq" id="WP_154936817.1">
    <property type="nucleotide sequence ID" value="NZ_VIXA01000001.1"/>
</dbReference>
<dbReference type="GO" id="GO:0003677">
    <property type="term" value="F:DNA binding"/>
    <property type="evidence" value="ECO:0007669"/>
    <property type="project" value="InterPro"/>
</dbReference>
<evidence type="ECO:0000259" key="2">
    <source>
        <dbReference type="Pfam" id="PF13472"/>
    </source>
</evidence>
<dbReference type="Proteomes" id="UP000319927">
    <property type="component" value="Unassembled WGS sequence"/>
</dbReference>